<proteinExistence type="predicted"/>
<protein>
    <submittedName>
        <fullName evidence="2 3">Uncharacterized protein</fullName>
    </submittedName>
</protein>
<dbReference type="RefSeq" id="XP_005827529.1">
    <property type="nucleotide sequence ID" value="XM_005827472.1"/>
</dbReference>
<dbReference type="PaxDb" id="55529-EKX40549"/>
<keyword evidence="1" id="KW-0812">Transmembrane</keyword>
<dbReference type="Proteomes" id="UP000011087">
    <property type="component" value="Unassembled WGS sequence"/>
</dbReference>
<gene>
    <name evidence="2" type="ORF">GUITHDRAFT_113335</name>
</gene>
<name>L1IXD7_GUITC</name>
<keyword evidence="4" id="KW-1185">Reference proteome</keyword>
<accession>L1IXD7</accession>
<organism evidence="2">
    <name type="scientific">Guillardia theta (strain CCMP2712)</name>
    <name type="common">Cryptophyte</name>
    <dbReference type="NCBI Taxonomy" id="905079"/>
    <lineage>
        <taxon>Eukaryota</taxon>
        <taxon>Cryptophyceae</taxon>
        <taxon>Pyrenomonadales</taxon>
        <taxon>Geminigeraceae</taxon>
        <taxon>Guillardia</taxon>
    </lineage>
</organism>
<evidence type="ECO:0000313" key="3">
    <source>
        <dbReference type="EnsemblProtists" id="EKX40549"/>
    </source>
</evidence>
<reference evidence="3" key="3">
    <citation type="submission" date="2015-06" db="UniProtKB">
        <authorList>
            <consortium name="EnsemblProtists"/>
        </authorList>
    </citation>
    <scope>IDENTIFICATION</scope>
</reference>
<dbReference type="KEGG" id="gtt:GUITHDRAFT_113335"/>
<dbReference type="EMBL" id="JH993030">
    <property type="protein sequence ID" value="EKX40549.1"/>
    <property type="molecule type" value="Genomic_DNA"/>
</dbReference>
<evidence type="ECO:0000313" key="2">
    <source>
        <dbReference type="EMBL" id="EKX40549.1"/>
    </source>
</evidence>
<sequence>MVHQVVPKEHDGIWSLDVPAPLCAVMCGASFYLGYRFNAWVGRQYEQLKKLKTKFSERSKVWAFRAAEAVLAGGIIFVLVRARVKR</sequence>
<reference evidence="4" key="2">
    <citation type="submission" date="2012-11" db="EMBL/GenBank/DDBJ databases">
        <authorList>
            <person name="Kuo A."/>
            <person name="Curtis B.A."/>
            <person name="Tanifuji G."/>
            <person name="Burki F."/>
            <person name="Gruber A."/>
            <person name="Irimia M."/>
            <person name="Maruyama S."/>
            <person name="Arias M.C."/>
            <person name="Ball S.G."/>
            <person name="Gile G.H."/>
            <person name="Hirakawa Y."/>
            <person name="Hopkins J.F."/>
            <person name="Rensing S.A."/>
            <person name="Schmutz J."/>
            <person name="Symeonidi A."/>
            <person name="Elias M."/>
            <person name="Eveleigh R.J."/>
            <person name="Herman E.K."/>
            <person name="Klute M.J."/>
            <person name="Nakayama T."/>
            <person name="Obornik M."/>
            <person name="Reyes-Prieto A."/>
            <person name="Armbrust E.V."/>
            <person name="Aves S.J."/>
            <person name="Beiko R.G."/>
            <person name="Coutinho P."/>
            <person name="Dacks J.B."/>
            <person name="Durnford D.G."/>
            <person name="Fast N.M."/>
            <person name="Green B.R."/>
            <person name="Grisdale C."/>
            <person name="Hempe F."/>
            <person name="Henrissat B."/>
            <person name="Hoppner M.P."/>
            <person name="Ishida K.-I."/>
            <person name="Kim E."/>
            <person name="Koreny L."/>
            <person name="Kroth P.G."/>
            <person name="Liu Y."/>
            <person name="Malik S.-B."/>
            <person name="Maier U.G."/>
            <person name="McRose D."/>
            <person name="Mock T."/>
            <person name="Neilson J.A."/>
            <person name="Onodera N.T."/>
            <person name="Poole A.M."/>
            <person name="Pritham E.J."/>
            <person name="Richards T.A."/>
            <person name="Rocap G."/>
            <person name="Roy S.W."/>
            <person name="Sarai C."/>
            <person name="Schaack S."/>
            <person name="Shirato S."/>
            <person name="Slamovits C.H."/>
            <person name="Spencer D.F."/>
            <person name="Suzuki S."/>
            <person name="Worden A.Z."/>
            <person name="Zauner S."/>
            <person name="Barry K."/>
            <person name="Bell C."/>
            <person name="Bharti A.K."/>
            <person name="Crow J.A."/>
            <person name="Grimwood J."/>
            <person name="Kramer R."/>
            <person name="Lindquist E."/>
            <person name="Lucas S."/>
            <person name="Salamov A."/>
            <person name="McFadden G.I."/>
            <person name="Lane C.E."/>
            <person name="Keeling P.J."/>
            <person name="Gray M.W."/>
            <person name="Grigoriev I.V."/>
            <person name="Archibald J.M."/>
        </authorList>
    </citation>
    <scope>NUCLEOTIDE SEQUENCE</scope>
    <source>
        <strain evidence="4">CCMP2712</strain>
    </source>
</reference>
<dbReference type="EnsemblProtists" id="EKX40549">
    <property type="protein sequence ID" value="EKX40549"/>
    <property type="gene ID" value="GUITHDRAFT_113335"/>
</dbReference>
<dbReference type="GeneID" id="17297237"/>
<dbReference type="HOGENOM" id="CLU_2502696_0_0_1"/>
<feature type="transmembrane region" description="Helical" evidence="1">
    <location>
        <begin position="18"/>
        <end position="41"/>
    </location>
</feature>
<dbReference type="AlphaFoldDB" id="L1IXD7"/>
<evidence type="ECO:0000313" key="4">
    <source>
        <dbReference type="Proteomes" id="UP000011087"/>
    </source>
</evidence>
<keyword evidence="1" id="KW-0472">Membrane</keyword>
<feature type="transmembrane region" description="Helical" evidence="1">
    <location>
        <begin position="62"/>
        <end position="80"/>
    </location>
</feature>
<keyword evidence="1" id="KW-1133">Transmembrane helix</keyword>
<reference evidence="2 4" key="1">
    <citation type="journal article" date="2012" name="Nature">
        <title>Algal genomes reveal evolutionary mosaicism and the fate of nucleomorphs.</title>
        <authorList>
            <consortium name="DOE Joint Genome Institute"/>
            <person name="Curtis B.A."/>
            <person name="Tanifuji G."/>
            <person name="Burki F."/>
            <person name="Gruber A."/>
            <person name="Irimia M."/>
            <person name="Maruyama S."/>
            <person name="Arias M.C."/>
            <person name="Ball S.G."/>
            <person name="Gile G.H."/>
            <person name="Hirakawa Y."/>
            <person name="Hopkins J.F."/>
            <person name="Kuo A."/>
            <person name="Rensing S.A."/>
            <person name="Schmutz J."/>
            <person name="Symeonidi A."/>
            <person name="Elias M."/>
            <person name="Eveleigh R.J."/>
            <person name="Herman E.K."/>
            <person name="Klute M.J."/>
            <person name="Nakayama T."/>
            <person name="Obornik M."/>
            <person name="Reyes-Prieto A."/>
            <person name="Armbrust E.V."/>
            <person name="Aves S.J."/>
            <person name="Beiko R.G."/>
            <person name="Coutinho P."/>
            <person name="Dacks J.B."/>
            <person name="Durnford D.G."/>
            <person name="Fast N.M."/>
            <person name="Green B.R."/>
            <person name="Grisdale C.J."/>
            <person name="Hempel F."/>
            <person name="Henrissat B."/>
            <person name="Hoppner M.P."/>
            <person name="Ishida K."/>
            <person name="Kim E."/>
            <person name="Koreny L."/>
            <person name="Kroth P.G."/>
            <person name="Liu Y."/>
            <person name="Malik S.B."/>
            <person name="Maier U.G."/>
            <person name="McRose D."/>
            <person name="Mock T."/>
            <person name="Neilson J.A."/>
            <person name="Onodera N.T."/>
            <person name="Poole A.M."/>
            <person name="Pritham E.J."/>
            <person name="Richards T.A."/>
            <person name="Rocap G."/>
            <person name="Roy S.W."/>
            <person name="Sarai C."/>
            <person name="Schaack S."/>
            <person name="Shirato S."/>
            <person name="Slamovits C.H."/>
            <person name="Spencer D.F."/>
            <person name="Suzuki S."/>
            <person name="Worden A.Z."/>
            <person name="Zauner S."/>
            <person name="Barry K."/>
            <person name="Bell C."/>
            <person name="Bharti A.K."/>
            <person name="Crow J.A."/>
            <person name="Grimwood J."/>
            <person name="Kramer R."/>
            <person name="Lindquist E."/>
            <person name="Lucas S."/>
            <person name="Salamov A."/>
            <person name="McFadden G.I."/>
            <person name="Lane C.E."/>
            <person name="Keeling P.J."/>
            <person name="Gray M.W."/>
            <person name="Grigoriev I.V."/>
            <person name="Archibald J.M."/>
        </authorList>
    </citation>
    <scope>NUCLEOTIDE SEQUENCE</scope>
    <source>
        <strain evidence="2 4">CCMP2712</strain>
    </source>
</reference>
<evidence type="ECO:0000256" key="1">
    <source>
        <dbReference type="SAM" id="Phobius"/>
    </source>
</evidence>